<evidence type="ECO:0000256" key="1">
    <source>
        <dbReference type="SAM" id="Coils"/>
    </source>
</evidence>
<dbReference type="HOGENOM" id="CLU_134223_0_0_6"/>
<protein>
    <submittedName>
        <fullName evidence="2">Uncharacterized protein</fullName>
    </submittedName>
</protein>
<gene>
    <name evidence="2" type="ordered locus">AHA_3005</name>
</gene>
<reference evidence="2 3" key="1">
    <citation type="journal article" date="2006" name="J. Bacteriol.">
        <title>Genome sequence of Aeromonas hydrophila ATCC 7966T: jack of all trades.</title>
        <authorList>
            <person name="Seshadri R."/>
            <person name="Joseph S.W."/>
            <person name="Chopra A.K."/>
            <person name="Sha J."/>
            <person name="Shaw J."/>
            <person name="Graf J."/>
            <person name="Haft D."/>
            <person name="Wu M."/>
            <person name="Ren Q."/>
            <person name="Rosovitz M.J."/>
            <person name="Madupu R."/>
            <person name="Tallon L."/>
            <person name="Kim M."/>
            <person name="Jin S."/>
            <person name="Vuong H."/>
            <person name="Stine O.C."/>
            <person name="Ali A."/>
            <person name="Horneman A.J."/>
            <person name="Heidelberg J.F."/>
        </authorList>
    </citation>
    <scope>NUCLEOTIDE SEQUENCE [LARGE SCALE GENOMIC DNA]</scope>
    <source>
        <strain evidence="3">ATCC 7966 / DSM 30187 / BCRC 13018 / CCUG 14551 / JCM 1027 / KCTC 2358 / NCIMB 9240 / NCTC 8049</strain>
    </source>
</reference>
<dbReference type="EnsemblBacteria" id="ABK36012">
    <property type="protein sequence ID" value="ABK36012"/>
    <property type="gene ID" value="AHA_3005"/>
</dbReference>
<organism evidence="2 3">
    <name type="scientific">Aeromonas hydrophila subsp. hydrophila (strain ATCC 7966 / DSM 30187 / BCRC 13018 / CCUG 14551 / JCM 1027 / KCTC 2358 / NCIMB 9240 / NCTC 8049)</name>
    <dbReference type="NCBI Taxonomy" id="380703"/>
    <lineage>
        <taxon>Bacteria</taxon>
        <taxon>Pseudomonadati</taxon>
        <taxon>Pseudomonadota</taxon>
        <taxon>Gammaproteobacteria</taxon>
        <taxon>Aeromonadales</taxon>
        <taxon>Aeromonadaceae</taxon>
        <taxon>Aeromonas</taxon>
    </lineage>
</organism>
<accession>A0KMK8</accession>
<sequence length="169" mass="18239">MDRRCRSRPGSRPVWLQIPCAACSRESGRYAAPFPSLNESDVVMRAWVLCLSLGLLSAGAQASVFKSECNLDKAVKNEALNATLGVKGNCDTDKLVRQQKEKAKAEVKKNTTDVLDQKTAGLKEGKSQLQGTQQKVNQAGQQLKQTQQDVKAVAKDPLKAAATAVINQG</sequence>
<dbReference type="Proteomes" id="UP000000756">
    <property type="component" value="Chromosome"/>
</dbReference>
<dbReference type="AlphaFoldDB" id="A0KMK8"/>
<evidence type="ECO:0000313" key="3">
    <source>
        <dbReference type="Proteomes" id="UP000000756"/>
    </source>
</evidence>
<evidence type="ECO:0000313" key="2">
    <source>
        <dbReference type="EMBL" id="ABK36012.1"/>
    </source>
</evidence>
<dbReference type="PATRIC" id="fig|380703.7.peg.3009"/>
<dbReference type="OrthoDB" id="5593937at2"/>
<proteinExistence type="predicted"/>
<keyword evidence="3" id="KW-1185">Reference proteome</keyword>
<feature type="coiled-coil region" evidence="1">
    <location>
        <begin position="129"/>
        <end position="156"/>
    </location>
</feature>
<dbReference type="EMBL" id="CP000462">
    <property type="protein sequence ID" value="ABK36012.1"/>
    <property type="molecule type" value="Genomic_DNA"/>
</dbReference>
<dbReference type="KEGG" id="aha:AHA_3005"/>
<name>A0KMK8_AERHH</name>
<keyword evidence="1" id="KW-0175">Coiled coil</keyword>